<dbReference type="EC" id="1.11.1.-" evidence="2"/>
<dbReference type="GO" id="GO:0004601">
    <property type="term" value="F:peroxidase activity"/>
    <property type="evidence" value="ECO:0007669"/>
    <property type="project" value="UniProtKB-KW"/>
</dbReference>
<reference evidence="3" key="1">
    <citation type="journal article" date="2019" name="Int. J. Syst. Evol. Microbiol.">
        <title>The Global Catalogue of Microorganisms (GCM) 10K type strain sequencing project: providing services to taxonomists for standard genome sequencing and annotation.</title>
        <authorList>
            <consortium name="The Broad Institute Genomics Platform"/>
            <consortium name="The Broad Institute Genome Sequencing Center for Infectious Disease"/>
            <person name="Wu L."/>
            <person name="Ma J."/>
        </authorList>
    </citation>
    <scope>NUCLEOTIDE SEQUENCE [LARGE SCALE GENOMIC DNA]</scope>
    <source>
        <strain evidence="3">CCUG 56401</strain>
    </source>
</reference>
<keyword evidence="2" id="KW-0560">Oxidoreductase</keyword>
<organism evidence="2 3">
    <name type="scientific">Saccharopolyspora rosea</name>
    <dbReference type="NCBI Taxonomy" id="524884"/>
    <lineage>
        <taxon>Bacteria</taxon>
        <taxon>Bacillati</taxon>
        <taxon>Actinomycetota</taxon>
        <taxon>Actinomycetes</taxon>
        <taxon>Pseudonocardiales</taxon>
        <taxon>Pseudonocardiaceae</taxon>
        <taxon>Saccharopolyspora</taxon>
    </lineage>
</organism>
<dbReference type="InterPro" id="IPR015946">
    <property type="entry name" value="KH_dom-like_a/b"/>
</dbReference>
<evidence type="ECO:0000313" key="3">
    <source>
        <dbReference type="Proteomes" id="UP001597018"/>
    </source>
</evidence>
<dbReference type="PANTHER" id="PTHR34352:SF1">
    <property type="entry name" value="PROTEIN YHFA"/>
    <property type="match status" value="1"/>
</dbReference>
<dbReference type="InterPro" id="IPR036102">
    <property type="entry name" value="OsmC/Ohrsf"/>
</dbReference>
<dbReference type="SUPFAM" id="SSF82784">
    <property type="entry name" value="OsmC-like"/>
    <property type="match status" value="1"/>
</dbReference>
<keyword evidence="2" id="KW-0575">Peroxidase</keyword>
<dbReference type="PANTHER" id="PTHR34352">
    <property type="entry name" value="PROTEIN YHFA"/>
    <property type="match status" value="1"/>
</dbReference>
<comment type="caution">
    <text evidence="2">The sequence shown here is derived from an EMBL/GenBank/DDBJ whole genome shotgun (WGS) entry which is preliminary data.</text>
</comment>
<gene>
    <name evidence="2" type="ORF">ACFQ16_17655</name>
</gene>
<evidence type="ECO:0000256" key="1">
    <source>
        <dbReference type="SAM" id="MobiDB-lite"/>
    </source>
</evidence>
<dbReference type="Gene3D" id="3.30.300.20">
    <property type="match status" value="1"/>
</dbReference>
<dbReference type="Pfam" id="PF02566">
    <property type="entry name" value="OsmC"/>
    <property type="match status" value="1"/>
</dbReference>
<evidence type="ECO:0000313" key="2">
    <source>
        <dbReference type="EMBL" id="MFD0921573.1"/>
    </source>
</evidence>
<proteinExistence type="predicted"/>
<protein>
    <submittedName>
        <fullName evidence="2">OsmC family protein</fullName>
        <ecNumber evidence="2">1.11.1.-</ecNumber>
    </submittedName>
</protein>
<dbReference type="EMBL" id="JBHTIW010000013">
    <property type="protein sequence ID" value="MFD0921573.1"/>
    <property type="molecule type" value="Genomic_DNA"/>
</dbReference>
<feature type="compositionally biased region" description="Polar residues" evidence="1">
    <location>
        <begin position="1"/>
        <end position="13"/>
    </location>
</feature>
<name>A0ABW3FUV0_9PSEU</name>
<dbReference type="InterPro" id="IPR003718">
    <property type="entry name" value="OsmC/Ohr_fam"/>
</dbReference>
<dbReference type="RefSeq" id="WP_345601179.1">
    <property type="nucleotide sequence ID" value="NZ_BAABLT010000029.1"/>
</dbReference>
<feature type="region of interest" description="Disordered" evidence="1">
    <location>
        <begin position="1"/>
        <end position="21"/>
    </location>
</feature>
<keyword evidence="3" id="KW-1185">Reference proteome</keyword>
<accession>A0ABW3FUV0</accession>
<dbReference type="Proteomes" id="UP001597018">
    <property type="component" value="Unassembled WGS sequence"/>
</dbReference>
<sequence>MTRTGNHTFTATNPRGGRVEIGREDAPDAFTPGELLLAAIAACSAVTGENLVTRRLGEDAAITVHADRSKAPEDPHRFSSVQVSFDAALAEIDDEAERDKLVEALQRAIGKYCTVSRSVEEGTPVNLGLR</sequence>